<comment type="caution">
    <text evidence="2">The sequence shown here is derived from an EMBL/GenBank/DDBJ whole genome shotgun (WGS) entry which is preliminary data.</text>
</comment>
<gene>
    <name evidence="2" type="ORF">A2696_01500</name>
</gene>
<feature type="transmembrane region" description="Helical" evidence="1">
    <location>
        <begin position="70"/>
        <end position="94"/>
    </location>
</feature>
<proteinExistence type="predicted"/>
<keyword evidence="1" id="KW-1133">Transmembrane helix</keyword>
<feature type="transmembrane region" description="Helical" evidence="1">
    <location>
        <begin position="7"/>
        <end position="24"/>
    </location>
</feature>
<evidence type="ECO:0000256" key="1">
    <source>
        <dbReference type="SAM" id="Phobius"/>
    </source>
</evidence>
<organism evidence="2 3">
    <name type="scientific">Candidatus Curtissbacteria bacterium RIFCSPHIGHO2_01_FULL_41_13</name>
    <dbReference type="NCBI Taxonomy" id="1797745"/>
    <lineage>
        <taxon>Bacteria</taxon>
        <taxon>Candidatus Curtissiibacteriota</taxon>
    </lineage>
</organism>
<dbReference type="AlphaFoldDB" id="A0A1F5FYA4"/>
<evidence type="ECO:0000313" key="2">
    <source>
        <dbReference type="EMBL" id="OGD84606.1"/>
    </source>
</evidence>
<name>A0A1F5FYA4_9BACT</name>
<feature type="transmembrane region" description="Helical" evidence="1">
    <location>
        <begin position="36"/>
        <end position="58"/>
    </location>
</feature>
<reference evidence="2 3" key="1">
    <citation type="journal article" date="2016" name="Nat. Commun.">
        <title>Thousands of microbial genomes shed light on interconnected biogeochemical processes in an aquifer system.</title>
        <authorList>
            <person name="Anantharaman K."/>
            <person name="Brown C.T."/>
            <person name="Hug L.A."/>
            <person name="Sharon I."/>
            <person name="Castelle C.J."/>
            <person name="Probst A.J."/>
            <person name="Thomas B.C."/>
            <person name="Singh A."/>
            <person name="Wilkins M.J."/>
            <person name="Karaoz U."/>
            <person name="Brodie E.L."/>
            <person name="Williams K.H."/>
            <person name="Hubbard S.S."/>
            <person name="Banfield J.F."/>
        </authorList>
    </citation>
    <scope>NUCLEOTIDE SEQUENCE [LARGE SCALE GENOMIC DNA]</scope>
</reference>
<feature type="transmembrane region" description="Helical" evidence="1">
    <location>
        <begin position="100"/>
        <end position="119"/>
    </location>
</feature>
<evidence type="ECO:0000313" key="3">
    <source>
        <dbReference type="Proteomes" id="UP000177069"/>
    </source>
</evidence>
<dbReference type="Proteomes" id="UP000177069">
    <property type="component" value="Unassembled WGS sequence"/>
</dbReference>
<keyword evidence="1" id="KW-0812">Transmembrane</keyword>
<keyword evidence="1" id="KW-0472">Membrane</keyword>
<sequence length="123" mass="14209">MTRLLPFVFLINVVCFFGIAWVIYDVDPQGAPWYIFALLVLLIFFAIFGILGLVLYSVRTRFYRRYSVRWYIYTSFKMAFFVAFFVALVATLAVLQLISIFNLILAGLAVSLFAIYSFLGKKN</sequence>
<dbReference type="EMBL" id="MFBA01000055">
    <property type="protein sequence ID" value="OGD84606.1"/>
    <property type="molecule type" value="Genomic_DNA"/>
</dbReference>
<accession>A0A1F5FYA4</accession>
<protein>
    <submittedName>
        <fullName evidence="2">Uncharacterized protein</fullName>
    </submittedName>
</protein>